<dbReference type="EMBL" id="KL198032">
    <property type="protein sequence ID" value="KDQ15471.1"/>
    <property type="molecule type" value="Genomic_DNA"/>
</dbReference>
<evidence type="ECO:0000256" key="1">
    <source>
        <dbReference type="SAM" id="MobiDB-lite"/>
    </source>
</evidence>
<feature type="compositionally biased region" description="Basic and acidic residues" evidence="1">
    <location>
        <begin position="196"/>
        <end position="217"/>
    </location>
</feature>
<accession>A0A067MV90</accession>
<keyword evidence="3" id="KW-1185">Reference proteome</keyword>
<dbReference type="OrthoDB" id="2565191at2759"/>
<evidence type="ECO:0000313" key="3">
    <source>
        <dbReference type="Proteomes" id="UP000027195"/>
    </source>
</evidence>
<reference evidence="3" key="1">
    <citation type="journal article" date="2014" name="Proc. Natl. Acad. Sci. U.S.A.">
        <title>Extensive sampling of basidiomycete genomes demonstrates inadequacy of the white-rot/brown-rot paradigm for wood decay fungi.</title>
        <authorList>
            <person name="Riley R."/>
            <person name="Salamov A.A."/>
            <person name="Brown D.W."/>
            <person name="Nagy L.G."/>
            <person name="Floudas D."/>
            <person name="Held B.W."/>
            <person name="Levasseur A."/>
            <person name="Lombard V."/>
            <person name="Morin E."/>
            <person name="Otillar R."/>
            <person name="Lindquist E.A."/>
            <person name="Sun H."/>
            <person name="LaButti K.M."/>
            <person name="Schmutz J."/>
            <person name="Jabbour D."/>
            <person name="Luo H."/>
            <person name="Baker S.E."/>
            <person name="Pisabarro A.G."/>
            <person name="Walton J.D."/>
            <person name="Blanchette R.A."/>
            <person name="Henrissat B."/>
            <person name="Martin F."/>
            <person name="Cullen D."/>
            <person name="Hibbett D.S."/>
            <person name="Grigoriev I.V."/>
        </authorList>
    </citation>
    <scope>NUCLEOTIDE SEQUENCE [LARGE SCALE GENOMIC DNA]</scope>
    <source>
        <strain evidence="3">FD-172 SS1</strain>
    </source>
</reference>
<dbReference type="InParanoid" id="A0A067MV90"/>
<dbReference type="AlphaFoldDB" id="A0A067MV90"/>
<protein>
    <submittedName>
        <fullName evidence="2">Uncharacterized protein</fullName>
    </submittedName>
</protein>
<dbReference type="Proteomes" id="UP000027195">
    <property type="component" value="Unassembled WGS sequence"/>
</dbReference>
<feature type="compositionally biased region" description="Acidic residues" evidence="1">
    <location>
        <begin position="218"/>
        <end position="229"/>
    </location>
</feature>
<gene>
    <name evidence="2" type="ORF">BOTBODRAFT_625174</name>
</gene>
<feature type="region of interest" description="Disordered" evidence="1">
    <location>
        <begin position="188"/>
        <end position="258"/>
    </location>
</feature>
<name>A0A067MV90_BOTB1</name>
<dbReference type="HOGENOM" id="CLU_049346_0_0_1"/>
<dbReference type="STRING" id="930990.A0A067MV90"/>
<sequence>MPRRVQSLTSSKAGASTILPGLHRRTTACDLTALRLHSNGVRATSTRKQVSKTIRDARGNLIACDAGGRARVSGFEKQKRGVTRVEEDGEVIDIGLGDPEEKLKGGGKEIGTVREVKDVADHRAKKRRRFERDCDTFLEAPPRETGPSSLSVPSSNLLKTIHHFASNYYSKRGELFDGTARYRELRKERRRRKMEKSKEQIDSEHDSGSESESRKDCDVDEDEDNEESEFWPSPGSGGDGDGHKPHLQTDEGRRSPRKDMYRAFDGTALMAIGMILQEHVASLLVASNGDDGRLRAFKDGLNTLKDDLHRNTGERSGDVILISEGGEGEQG</sequence>
<organism evidence="2 3">
    <name type="scientific">Botryobasidium botryosum (strain FD-172 SS1)</name>
    <dbReference type="NCBI Taxonomy" id="930990"/>
    <lineage>
        <taxon>Eukaryota</taxon>
        <taxon>Fungi</taxon>
        <taxon>Dikarya</taxon>
        <taxon>Basidiomycota</taxon>
        <taxon>Agaricomycotina</taxon>
        <taxon>Agaricomycetes</taxon>
        <taxon>Cantharellales</taxon>
        <taxon>Botryobasidiaceae</taxon>
        <taxon>Botryobasidium</taxon>
    </lineage>
</organism>
<feature type="compositionally biased region" description="Basic and acidic residues" evidence="1">
    <location>
        <begin position="240"/>
        <end position="258"/>
    </location>
</feature>
<evidence type="ECO:0000313" key="2">
    <source>
        <dbReference type="EMBL" id="KDQ15471.1"/>
    </source>
</evidence>
<proteinExistence type="predicted"/>